<keyword evidence="1" id="KW-0732">Signal</keyword>
<feature type="chain" id="PRO_5045772194" evidence="1">
    <location>
        <begin position="20"/>
        <end position="246"/>
    </location>
</feature>
<gene>
    <name evidence="3" type="ORF">ACFQ21_29725</name>
</gene>
<feature type="domain" description="Outer membrane protein beta-barrel" evidence="2">
    <location>
        <begin position="43"/>
        <end position="220"/>
    </location>
</feature>
<organism evidence="3 4">
    <name type="scientific">Ohtaekwangia kribbensis</name>
    <dbReference type="NCBI Taxonomy" id="688913"/>
    <lineage>
        <taxon>Bacteria</taxon>
        <taxon>Pseudomonadati</taxon>
        <taxon>Bacteroidota</taxon>
        <taxon>Cytophagia</taxon>
        <taxon>Cytophagales</taxon>
        <taxon>Fulvivirgaceae</taxon>
        <taxon>Ohtaekwangia</taxon>
    </lineage>
</organism>
<sequence length="246" mass="27910">MRKFAAYLIFTVFFIPAFGQDTTPAQSTGSLKRSGRPDIPGTFTLELGVNNASSKPSEFSLGFWGSRTLNVYYQYEMRILKSNFSFVPGIGFSMERFKFKNEYTLDYNGSSIVMISPTEAGRSDTRKSQLITNYIEVPVEITFRTNPEDPARSFKASIGGRVGYMFDSFTKIKYKENGEMKKLKDKQDYNLNKFRYGVSAKIGVGNFSLFGYYNLSDLFEKDKGILEDSQLKNFNTFTVGISLSSF</sequence>
<evidence type="ECO:0000313" key="4">
    <source>
        <dbReference type="Proteomes" id="UP001597112"/>
    </source>
</evidence>
<dbReference type="Pfam" id="PF13568">
    <property type="entry name" value="OMP_b-brl_2"/>
    <property type="match status" value="1"/>
</dbReference>
<evidence type="ECO:0000313" key="3">
    <source>
        <dbReference type="EMBL" id="MFD1003542.1"/>
    </source>
</evidence>
<dbReference type="InterPro" id="IPR025665">
    <property type="entry name" value="Beta-barrel_OMP_2"/>
</dbReference>
<evidence type="ECO:0000259" key="2">
    <source>
        <dbReference type="Pfam" id="PF13568"/>
    </source>
</evidence>
<reference evidence="4" key="1">
    <citation type="journal article" date="2019" name="Int. J. Syst. Evol. Microbiol.">
        <title>The Global Catalogue of Microorganisms (GCM) 10K type strain sequencing project: providing services to taxonomists for standard genome sequencing and annotation.</title>
        <authorList>
            <consortium name="The Broad Institute Genomics Platform"/>
            <consortium name="The Broad Institute Genome Sequencing Center for Infectious Disease"/>
            <person name="Wu L."/>
            <person name="Ma J."/>
        </authorList>
    </citation>
    <scope>NUCLEOTIDE SEQUENCE [LARGE SCALE GENOMIC DNA]</scope>
    <source>
        <strain evidence="4">CCUG 58938</strain>
    </source>
</reference>
<feature type="signal peptide" evidence="1">
    <location>
        <begin position="1"/>
        <end position="19"/>
    </location>
</feature>
<dbReference type="Proteomes" id="UP001597112">
    <property type="component" value="Unassembled WGS sequence"/>
</dbReference>
<dbReference type="EMBL" id="JBHTKA010000016">
    <property type="protein sequence ID" value="MFD1003542.1"/>
    <property type="molecule type" value="Genomic_DNA"/>
</dbReference>
<comment type="caution">
    <text evidence="3">The sequence shown here is derived from an EMBL/GenBank/DDBJ whole genome shotgun (WGS) entry which is preliminary data.</text>
</comment>
<proteinExistence type="predicted"/>
<accession>A0ABW3KF38</accession>
<evidence type="ECO:0000256" key="1">
    <source>
        <dbReference type="SAM" id="SignalP"/>
    </source>
</evidence>
<keyword evidence="4" id="KW-1185">Reference proteome</keyword>
<dbReference type="RefSeq" id="WP_377586352.1">
    <property type="nucleotide sequence ID" value="NZ_JBHTKA010000016.1"/>
</dbReference>
<protein>
    <submittedName>
        <fullName evidence="3">Porin family protein</fullName>
    </submittedName>
</protein>
<name>A0ABW3KF38_9BACT</name>